<dbReference type="GO" id="GO:0005737">
    <property type="term" value="C:cytoplasm"/>
    <property type="evidence" value="ECO:0007669"/>
    <property type="project" value="TreeGrafter"/>
</dbReference>
<comment type="caution">
    <text evidence="2">The sequence shown here is derived from an EMBL/GenBank/DDBJ whole genome shotgun (WGS) entry which is preliminary data.</text>
</comment>
<reference evidence="2 3" key="1">
    <citation type="submission" date="2018-03" db="EMBL/GenBank/DDBJ databases">
        <title>Genomic Encyclopedia of Archaeal and Bacterial Type Strains, Phase II (KMG-II): from individual species to whole genera.</title>
        <authorList>
            <person name="Goeker M."/>
        </authorList>
    </citation>
    <scope>NUCLEOTIDE SEQUENCE [LARGE SCALE GENOMIC DNA]</scope>
    <source>
        <strain evidence="2 3">DSM 44946</strain>
    </source>
</reference>
<dbReference type="InterPro" id="IPR000182">
    <property type="entry name" value="GNAT_dom"/>
</dbReference>
<dbReference type="PANTHER" id="PTHR43792:SF9">
    <property type="entry name" value="RIBOSOMAL-PROTEIN-ALANINE ACETYLTRANSFERASE"/>
    <property type="match status" value="1"/>
</dbReference>
<organism evidence="2 3">
    <name type="scientific">Planifilum fimeticola</name>
    <dbReference type="NCBI Taxonomy" id="201975"/>
    <lineage>
        <taxon>Bacteria</taxon>
        <taxon>Bacillati</taxon>
        <taxon>Bacillota</taxon>
        <taxon>Bacilli</taxon>
        <taxon>Bacillales</taxon>
        <taxon>Thermoactinomycetaceae</taxon>
        <taxon>Planifilum</taxon>
    </lineage>
</organism>
<dbReference type="SUPFAM" id="SSF55729">
    <property type="entry name" value="Acyl-CoA N-acyltransferases (Nat)"/>
    <property type="match status" value="1"/>
</dbReference>
<sequence>MNAMPCPDLETRRLLLRKLSLADVDDLFQVFSDEEATVYVPRNKHVDKTETLNHLKNLIKRMDEGKTLVWSVVDKKDKRVIGTVNLYLKQDRAASIGAVICRERWGKGIATEALREVISFGFDQMELIRIEGKCESNHAASEKVLKKLGMTYEGTLRKEVIINGIPRDVKVYSVLIDECNASFRDVSMR</sequence>
<keyword evidence="2" id="KW-0808">Transferase</keyword>
<dbReference type="InterPro" id="IPR051531">
    <property type="entry name" value="N-acetyltransferase"/>
</dbReference>
<evidence type="ECO:0000313" key="2">
    <source>
        <dbReference type="EMBL" id="PRX40148.1"/>
    </source>
</evidence>
<protein>
    <submittedName>
        <fullName evidence="2">Ribosomal-protein-alanine N-acetyltransferase</fullName>
    </submittedName>
</protein>
<dbReference type="PANTHER" id="PTHR43792">
    <property type="entry name" value="GNAT FAMILY, PUTATIVE (AFU_ORTHOLOGUE AFUA_3G00765)-RELATED-RELATED"/>
    <property type="match status" value="1"/>
</dbReference>
<evidence type="ECO:0000259" key="1">
    <source>
        <dbReference type="PROSITE" id="PS51186"/>
    </source>
</evidence>
<dbReference type="AlphaFoldDB" id="A0A2T0LDP4"/>
<dbReference type="PROSITE" id="PS51186">
    <property type="entry name" value="GNAT"/>
    <property type="match status" value="1"/>
</dbReference>
<dbReference type="GO" id="GO:0008999">
    <property type="term" value="F:protein-N-terminal-alanine acetyltransferase activity"/>
    <property type="evidence" value="ECO:0007669"/>
    <property type="project" value="TreeGrafter"/>
</dbReference>
<dbReference type="EMBL" id="PVNE01000016">
    <property type="protein sequence ID" value="PRX40148.1"/>
    <property type="molecule type" value="Genomic_DNA"/>
</dbReference>
<dbReference type="Proteomes" id="UP000237797">
    <property type="component" value="Unassembled WGS sequence"/>
</dbReference>
<name>A0A2T0LDP4_9BACL</name>
<dbReference type="InterPro" id="IPR016181">
    <property type="entry name" value="Acyl_CoA_acyltransferase"/>
</dbReference>
<feature type="domain" description="N-acetyltransferase" evidence="1">
    <location>
        <begin position="14"/>
        <end position="168"/>
    </location>
</feature>
<dbReference type="Pfam" id="PF13302">
    <property type="entry name" value="Acetyltransf_3"/>
    <property type="match status" value="1"/>
</dbReference>
<accession>A0A2T0LDP4</accession>
<keyword evidence="3" id="KW-1185">Reference proteome</keyword>
<evidence type="ECO:0000313" key="3">
    <source>
        <dbReference type="Proteomes" id="UP000237797"/>
    </source>
</evidence>
<gene>
    <name evidence="2" type="ORF">CLV97_11631</name>
</gene>
<dbReference type="Gene3D" id="3.40.630.30">
    <property type="match status" value="1"/>
</dbReference>
<proteinExistence type="predicted"/>